<evidence type="ECO:0000313" key="2">
    <source>
        <dbReference type="EMBL" id="PWZ03084.1"/>
    </source>
</evidence>
<keyword evidence="3" id="KW-1185">Reference proteome</keyword>
<name>A0A317XXU0_9BASI</name>
<feature type="transmembrane region" description="Helical" evidence="1">
    <location>
        <begin position="5"/>
        <end position="24"/>
    </location>
</feature>
<gene>
    <name evidence="2" type="ORF">BCV70DRAFT_11520</name>
</gene>
<protein>
    <submittedName>
        <fullName evidence="2">Uncharacterized protein</fullName>
    </submittedName>
</protein>
<reference evidence="2 3" key="1">
    <citation type="journal article" date="2018" name="Mol. Biol. Evol.">
        <title>Broad Genomic Sampling Reveals a Smut Pathogenic Ancestry of the Fungal Clade Ustilaginomycotina.</title>
        <authorList>
            <person name="Kijpornyongpan T."/>
            <person name="Mondo S.J."/>
            <person name="Barry K."/>
            <person name="Sandor L."/>
            <person name="Lee J."/>
            <person name="Lipzen A."/>
            <person name="Pangilinan J."/>
            <person name="LaButti K."/>
            <person name="Hainaut M."/>
            <person name="Henrissat B."/>
            <person name="Grigoriev I.V."/>
            <person name="Spatafora J.W."/>
            <person name="Aime M.C."/>
        </authorList>
    </citation>
    <scope>NUCLEOTIDE SEQUENCE [LARGE SCALE GENOMIC DNA]</scope>
    <source>
        <strain evidence="2 3">MCA 3645</strain>
    </source>
</reference>
<dbReference type="AlphaFoldDB" id="A0A317XXU0"/>
<feature type="transmembrane region" description="Helical" evidence="1">
    <location>
        <begin position="36"/>
        <end position="60"/>
    </location>
</feature>
<dbReference type="InParanoid" id="A0A317XXU0"/>
<evidence type="ECO:0000313" key="3">
    <source>
        <dbReference type="Proteomes" id="UP000246740"/>
    </source>
</evidence>
<keyword evidence="1" id="KW-0472">Membrane</keyword>
<evidence type="ECO:0000256" key="1">
    <source>
        <dbReference type="SAM" id="Phobius"/>
    </source>
</evidence>
<keyword evidence="1" id="KW-0812">Transmembrane</keyword>
<keyword evidence="1" id="KW-1133">Transmembrane helix</keyword>
<proteinExistence type="predicted"/>
<accession>A0A317XXU0</accession>
<organism evidence="2 3">
    <name type="scientific">Testicularia cyperi</name>
    <dbReference type="NCBI Taxonomy" id="1882483"/>
    <lineage>
        <taxon>Eukaryota</taxon>
        <taxon>Fungi</taxon>
        <taxon>Dikarya</taxon>
        <taxon>Basidiomycota</taxon>
        <taxon>Ustilaginomycotina</taxon>
        <taxon>Ustilaginomycetes</taxon>
        <taxon>Ustilaginales</taxon>
        <taxon>Anthracoideaceae</taxon>
        <taxon>Testicularia</taxon>
    </lineage>
</organism>
<dbReference type="EMBL" id="KZ819188">
    <property type="protein sequence ID" value="PWZ03084.1"/>
    <property type="molecule type" value="Genomic_DNA"/>
</dbReference>
<dbReference type="Proteomes" id="UP000246740">
    <property type="component" value="Unassembled WGS sequence"/>
</dbReference>
<sequence>MCQFFAFAVAQLFFSIGIIIHHLLQSTGELDFLSSLSALEIVIPFASTSLVQLVQPYLFLRGQLSVRTSLTFELASSVTLSPPSSRASTVPQLWFSLD</sequence>